<dbReference type="InterPro" id="IPR036259">
    <property type="entry name" value="MFS_trans_sf"/>
</dbReference>
<evidence type="ECO:0000256" key="5">
    <source>
        <dbReference type="ARBA" id="ARBA00022989"/>
    </source>
</evidence>
<organism evidence="9 10">
    <name type="scientific">Kutzneria kofuensis</name>
    <dbReference type="NCBI Taxonomy" id="103725"/>
    <lineage>
        <taxon>Bacteria</taxon>
        <taxon>Bacillati</taxon>
        <taxon>Actinomycetota</taxon>
        <taxon>Actinomycetes</taxon>
        <taxon>Pseudonocardiales</taxon>
        <taxon>Pseudonocardiaceae</taxon>
        <taxon>Kutzneria</taxon>
    </lineage>
</organism>
<comment type="subcellular location">
    <subcellularLocation>
        <location evidence="1">Cell membrane</location>
        <topology evidence="1">Multi-pass membrane protein</topology>
    </subcellularLocation>
</comment>
<sequence length="489" mass="50415">MTTTATPVLSAQPGTRWPASLWAALMLLCGVLFLDGLDVSMVGVALPSIGSELHMSTSSLQWVISGYVLGYGGFLLLGGRTADLLGRRRVLLVALGVFAAASLLGGLVDDPTLLIAARFVKGAAAAFTAPAGLSIITTTFPEGPSRNRALSIYTAFGASGFSSGLILGGLMTEVGWRWTFLMPAPIAVLVLLLGIKLIPDHGRPDGPRQGYDVLGAATSTLALLLLVYTVVSASSVGWASPITLGSFAVVLALAVAFVMIERRVAHPLLRLGILRNKNVLAADLTAMAVFGSYAGFQFIGTIYMQSLLHWSPLSMALAFLPAGLIVAFGGPRTGALVNRFGAGRVIALGLAAFVVAYGLFLQIDANPNYALAILPSMVLLGLGFALSFPALNIQATTGVSDDEQGLASGLVQTSFQVGGAIALAVVTAVLNAATPRTTAEVIASYHPALAVVTGVALLGLIATVTISGLRKPKEDTAVEPAPEPELAQV</sequence>
<evidence type="ECO:0000313" key="10">
    <source>
        <dbReference type="Proteomes" id="UP000585638"/>
    </source>
</evidence>
<feature type="transmembrane region" description="Helical" evidence="7">
    <location>
        <begin position="237"/>
        <end position="260"/>
    </location>
</feature>
<feature type="transmembrane region" description="Helical" evidence="7">
    <location>
        <begin position="120"/>
        <end position="140"/>
    </location>
</feature>
<feature type="transmembrane region" description="Helical" evidence="7">
    <location>
        <begin position="90"/>
        <end position="108"/>
    </location>
</feature>
<gene>
    <name evidence="9" type="ORF">BJ998_003474</name>
</gene>
<dbReference type="Gene3D" id="1.20.1720.10">
    <property type="entry name" value="Multidrug resistance protein D"/>
    <property type="match status" value="1"/>
</dbReference>
<keyword evidence="10" id="KW-1185">Reference proteome</keyword>
<keyword evidence="2" id="KW-0813">Transport</keyword>
<feature type="transmembrane region" description="Helical" evidence="7">
    <location>
        <begin position="445"/>
        <end position="466"/>
    </location>
</feature>
<dbReference type="AlphaFoldDB" id="A0A7W9KHD7"/>
<evidence type="ECO:0000256" key="7">
    <source>
        <dbReference type="SAM" id="Phobius"/>
    </source>
</evidence>
<feature type="transmembrane region" description="Helical" evidence="7">
    <location>
        <begin position="310"/>
        <end position="330"/>
    </location>
</feature>
<name>A0A7W9KHD7_9PSEU</name>
<feature type="transmembrane region" description="Helical" evidence="7">
    <location>
        <begin position="210"/>
        <end position="231"/>
    </location>
</feature>
<dbReference type="PROSITE" id="PS00216">
    <property type="entry name" value="SUGAR_TRANSPORT_1"/>
    <property type="match status" value="1"/>
</dbReference>
<dbReference type="InterPro" id="IPR005829">
    <property type="entry name" value="Sugar_transporter_CS"/>
</dbReference>
<keyword evidence="4 7" id="KW-0812">Transmembrane</keyword>
<feature type="transmembrane region" description="Helical" evidence="7">
    <location>
        <begin position="152"/>
        <end position="172"/>
    </location>
</feature>
<keyword evidence="6 7" id="KW-0472">Membrane</keyword>
<feature type="transmembrane region" description="Helical" evidence="7">
    <location>
        <begin position="280"/>
        <end position="304"/>
    </location>
</feature>
<keyword evidence="5 7" id="KW-1133">Transmembrane helix</keyword>
<dbReference type="PANTHER" id="PTHR42718:SF46">
    <property type="entry name" value="BLR6921 PROTEIN"/>
    <property type="match status" value="1"/>
</dbReference>
<dbReference type="CDD" id="cd17321">
    <property type="entry name" value="MFS_MMR_MDR_like"/>
    <property type="match status" value="1"/>
</dbReference>
<dbReference type="SUPFAM" id="SSF103473">
    <property type="entry name" value="MFS general substrate transporter"/>
    <property type="match status" value="1"/>
</dbReference>
<dbReference type="EMBL" id="JACHIR010000001">
    <property type="protein sequence ID" value="MBB5892278.1"/>
    <property type="molecule type" value="Genomic_DNA"/>
</dbReference>
<evidence type="ECO:0000256" key="4">
    <source>
        <dbReference type="ARBA" id="ARBA00022692"/>
    </source>
</evidence>
<evidence type="ECO:0000256" key="1">
    <source>
        <dbReference type="ARBA" id="ARBA00004651"/>
    </source>
</evidence>
<proteinExistence type="predicted"/>
<dbReference type="Proteomes" id="UP000585638">
    <property type="component" value="Unassembled WGS sequence"/>
</dbReference>
<evidence type="ECO:0000313" key="9">
    <source>
        <dbReference type="EMBL" id="MBB5892278.1"/>
    </source>
</evidence>
<protein>
    <submittedName>
        <fullName evidence="9">MFS family permease</fullName>
    </submittedName>
</protein>
<feature type="domain" description="Major facilitator superfamily (MFS) profile" evidence="8">
    <location>
        <begin position="24"/>
        <end position="471"/>
    </location>
</feature>
<feature type="transmembrane region" description="Helical" evidence="7">
    <location>
        <begin position="414"/>
        <end position="433"/>
    </location>
</feature>
<dbReference type="InterPro" id="IPR020846">
    <property type="entry name" value="MFS_dom"/>
</dbReference>
<reference evidence="9 10" key="1">
    <citation type="submission" date="2020-08" db="EMBL/GenBank/DDBJ databases">
        <title>Sequencing the genomes of 1000 actinobacteria strains.</title>
        <authorList>
            <person name="Klenk H.-P."/>
        </authorList>
    </citation>
    <scope>NUCLEOTIDE SEQUENCE [LARGE SCALE GENOMIC DNA]</scope>
    <source>
        <strain evidence="9 10">DSM 43851</strain>
    </source>
</reference>
<accession>A0A7W9KHD7</accession>
<dbReference type="PROSITE" id="PS50850">
    <property type="entry name" value="MFS"/>
    <property type="match status" value="1"/>
</dbReference>
<dbReference type="Gene3D" id="1.20.1250.20">
    <property type="entry name" value="MFS general substrate transporter like domains"/>
    <property type="match status" value="1"/>
</dbReference>
<feature type="transmembrane region" description="Helical" evidence="7">
    <location>
        <begin position="59"/>
        <end position="78"/>
    </location>
</feature>
<dbReference type="GO" id="GO:0005886">
    <property type="term" value="C:plasma membrane"/>
    <property type="evidence" value="ECO:0007669"/>
    <property type="project" value="UniProtKB-SubCell"/>
</dbReference>
<evidence type="ECO:0000256" key="2">
    <source>
        <dbReference type="ARBA" id="ARBA00022448"/>
    </source>
</evidence>
<dbReference type="Pfam" id="PF07690">
    <property type="entry name" value="MFS_1"/>
    <property type="match status" value="1"/>
</dbReference>
<feature type="transmembrane region" description="Helical" evidence="7">
    <location>
        <begin position="342"/>
        <end position="363"/>
    </location>
</feature>
<comment type="caution">
    <text evidence="9">The sequence shown here is derived from an EMBL/GenBank/DDBJ whole genome shotgun (WGS) entry which is preliminary data.</text>
</comment>
<keyword evidence="3" id="KW-1003">Cell membrane</keyword>
<feature type="transmembrane region" description="Helical" evidence="7">
    <location>
        <begin position="178"/>
        <end position="198"/>
    </location>
</feature>
<dbReference type="GO" id="GO:0022857">
    <property type="term" value="F:transmembrane transporter activity"/>
    <property type="evidence" value="ECO:0007669"/>
    <property type="project" value="InterPro"/>
</dbReference>
<evidence type="ECO:0000259" key="8">
    <source>
        <dbReference type="PROSITE" id="PS50850"/>
    </source>
</evidence>
<feature type="transmembrane region" description="Helical" evidence="7">
    <location>
        <begin position="369"/>
        <end position="393"/>
    </location>
</feature>
<evidence type="ECO:0000256" key="3">
    <source>
        <dbReference type="ARBA" id="ARBA00022475"/>
    </source>
</evidence>
<dbReference type="InterPro" id="IPR011701">
    <property type="entry name" value="MFS"/>
</dbReference>
<feature type="transmembrane region" description="Helical" evidence="7">
    <location>
        <begin position="21"/>
        <end position="47"/>
    </location>
</feature>
<dbReference type="PANTHER" id="PTHR42718">
    <property type="entry name" value="MAJOR FACILITATOR SUPERFAMILY MULTIDRUG TRANSPORTER MFSC"/>
    <property type="match status" value="1"/>
</dbReference>
<evidence type="ECO:0000256" key="6">
    <source>
        <dbReference type="ARBA" id="ARBA00023136"/>
    </source>
</evidence>